<dbReference type="InterPro" id="IPR025332">
    <property type="entry name" value="DUF4238"/>
</dbReference>
<dbReference type="OrthoDB" id="2339925at2"/>
<evidence type="ECO:0000313" key="1">
    <source>
        <dbReference type="EMBL" id="KXB38182.1"/>
    </source>
</evidence>
<dbReference type="Proteomes" id="UP000070422">
    <property type="component" value="Unassembled WGS sequence"/>
</dbReference>
<gene>
    <name evidence="1" type="ORF">HMPREF3187_00112</name>
</gene>
<evidence type="ECO:0008006" key="3">
    <source>
        <dbReference type="Google" id="ProtNLM"/>
    </source>
</evidence>
<evidence type="ECO:0000313" key="2">
    <source>
        <dbReference type="Proteomes" id="UP000070422"/>
    </source>
</evidence>
<protein>
    <recommendedName>
        <fullName evidence="3">DUF4238 domain-containing protein</fullName>
    </recommendedName>
</protein>
<dbReference type="PATRIC" id="fig|87541.4.peg.113"/>
<organism evidence="1 2">
    <name type="scientific">Aerococcus christensenii</name>
    <dbReference type="NCBI Taxonomy" id="87541"/>
    <lineage>
        <taxon>Bacteria</taxon>
        <taxon>Bacillati</taxon>
        <taxon>Bacillota</taxon>
        <taxon>Bacilli</taxon>
        <taxon>Lactobacillales</taxon>
        <taxon>Aerococcaceae</taxon>
        <taxon>Aerococcus</taxon>
    </lineage>
</organism>
<dbReference type="AlphaFoldDB" id="A0A133Y4R1"/>
<sequence>MVTRKQHYYPRSLIKHFADEHGKLHVYIRMANKCQIMSYEKICSGNNTYESNGVVDNILENKLSKFEATIGSILKYILNDWYKPDFTVSEVDMESIYQYLILQSLRTDSGRINFIRMFDNIFSPLPRKTPVELKEIQQSKNHIERFNSIFKKKDYLEKYIESIHIPENMQMHIAYSTENLLTSDNPVIATDEWKQIIFPINPFLCIEFQDINLNPSSNLIVALTKDKIRYLNEATINTANYYIISNQTFTLSENSYIYNRFNNPEWTFKSPHFQLTENN</sequence>
<dbReference type="RefSeq" id="WP_060936312.1">
    <property type="nucleotide sequence ID" value="NZ_JASOZP010000005.1"/>
</dbReference>
<dbReference type="Pfam" id="PF14022">
    <property type="entry name" value="DUF4238"/>
    <property type="match status" value="1"/>
</dbReference>
<accession>A0A133Y4R1</accession>
<dbReference type="EMBL" id="LSCQ01000010">
    <property type="protein sequence ID" value="KXB38182.1"/>
    <property type="molecule type" value="Genomic_DNA"/>
</dbReference>
<proteinExistence type="predicted"/>
<name>A0A133Y4R1_9LACT</name>
<reference evidence="1 2" key="1">
    <citation type="submission" date="2016-01" db="EMBL/GenBank/DDBJ databases">
        <authorList>
            <person name="Oliw E.H."/>
        </authorList>
    </citation>
    <scope>NUCLEOTIDE SEQUENCE [LARGE SCALE GENOMIC DNA]</scope>
    <source>
        <strain evidence="1 2">KA00635</strain>
    </source>
</reference>
<comment type="caution">
    <text evidence="1">The sequence shown here is derived from an EMBL/GenBank/DDBJ whole genome shotgun (WGS) entry which is preliminary data.</text>
</comment>